<gene>
    <name evidence="2" type="ORF">VNI00_013954</name>
</gene>
<reference evidence="2 3" key="1">
    <citation type="submission" date="2024-01" db="EMBL/GenBank/DDBJ databases">
        <title>A draft genome for a cacao thread blight-causing isolate of Paramarasmius palmivorus.</title>
        <authorList>
            <person name="Baruah I.K."/>
            <person name="Bukari Y."/>
            <person name="Amoako-Attah I."/>
            <person name="Meinhardt L.W."/>
            <person name="Bailey B.A."/>
            <person name="Cohen S.P."/>
        </authorList>
    </citation>
    <scope>NUCLEOTIDE SEQUENCE [LARGE SCALE GENOMIC DNA]</scope>
    <source>
        <strain evidence="2 3">GH-12</strain>
    </source>
</reference>
<dbReference type="PANTHER" id="PTHR35043:SF7">
    <property type="entry name" value="TRANSCRIPTION FACTOR DOMAIN-CONTAINING PROTEIN"/>
    <property type="match status" value="1"/>
</dbReference>
<dbReference type="PANTHER" id="PTHR35043">
    <property type="entry name" value="TRANSCRIPTION FACTOR DOMAIN-CONTAINING PROTEIN"/>
    <property type="match status" value="1"/>
</dbReference>
<accession>A0AAW0BXR4</accession>
<protein>
    <submittedName>
        <fullName evidence="2">Uncharacterized protein</fullName>
    </submittedName>
</protein>
<keyword evidence="1" id="KW-1133">Transmembrane helix</keyword>
<dbReference type="Proteomes" id="UP001383192">
    <property type="component" value="Unassembled WGS sequence"/>
</dbReference>
<keyword evidence="3" id="KW-1185">Reference proteome</keyword>
<feature type="transmembrane region" description="Helical" evidence="1">
    <location>
        <begin position="251"/>
        <end position="274"/>
    </location>
</feature>
<feature type="transmembrane region" description="Helical" evidence="1">
    <location>
        <begin position="40"/>
        <end position="59"/>
    </location>
</feature>
<dbReference type="EMBL" id="JAYKXP010000074">
    <property type="protein sequence ID" value="KAK7030846.1"/>
    <property type="molecule type" value="Genomic_DNA"/>
</dbReference>
<organism evidence="2 3">
    <name type="scientific">Paramarasmius palmivorus</name>
    <dbReference type="NCBI Taxonomy" id="297713"/>
    <lineage>
        <taxon>Eukaryota</taxon>
        <taxon>Fungi</taxon>
        <taxon>Dikarya</taxon>
        <taxon>Basidiomycota</taxon>
        <taxon>Agaricomycotina</taxon>
        <taxon>Agaricomycetes</taxon>
        <taxon>Agaricomycetidae</taxon>
        <taxon>Agaricales</taxon>
        <taxon>Marasmiineae</taxon>
        <taxon>Marasmiaceae</taxon>
        <taxon>Paramarasmius</taxon>
    </lineage>
</organism>
<dbReference type="AlphaFoldDB" id="A0AAW0BXR4"/>
<feature type="transmembrane region" description="Helical" evidence="1">
    <location>
        <begin position="74"/>
        <end position="95"/>
    </location>
</feature>
<keyword evidence="1" id="KW-0812">Transmembrane</keyword>
<feature type="transmembrane region" description="Helical" evidence="1">
    <location>
        <begin position="369"/>
        <end position="391"/>
    </location>
</feature>
<comment type="caution">
    <text evidence="2">The sequence shown here is derived from an EMBL/GenBank/DDBJ whole genome shotgun (WGS) entry which is preliminary data.</text>
</comment>
<keyword evidence="1" id="KW-0472">Membrane</keyword>
<feature type="transmembrane region" description="Helical" evidence="1">
    <location>
        <begin position="403"/>
        <end position="421"/>
    </location>
</feature>
<evidence type="ECO:0000256" key="1">
    <source>
        <dbReference type="SAM" id="Phobius"/>
    </source>
</evidence>
<feature type="transmembrane region" description="Helical" evidence="1">
    <location>
        <begin position="459"/>
        <end position="485"/>
    </location>
</feature>
<evidence type="ECO:0000313" key="2">
    <source>
        <dbReference type="EMBL" id="KAK7030846.1"/>
    </source>
</evidence>
<proteinExistence type="predicted"/>
<name>A0AAW0BXR4_9AGAR</name>
<feature type="transmembrane region" description="Helical" evidence="1">
    <location>
        <begin position="324"/>
        <end position="343"/>
    </location>
</feature>
<evidence type="ECO:0000313" key="3">
    <source>
        <dbReference type="Proteomes" id="UP001383192"/>
    </source>
</evidence>
<sequence length="515" mass="59267">MLFLQALARPIPAEPEVLDSSSITATIPDACDDINRCRTVLSILWNCFSLVFVCTWIAIHPNVPQVGRHSVNVILDYVLIMFIALLAPELIILWAMRQWYSARRITEKYKEFRWGKSHAFLALMGGFVLYEGETFVCYLWDRDCFGDSCKEAEHGYVKIEDQGIFGTETRVAVRIEKGLTPESKDYKEAAQEIHLKYTCLLHYLLAKGHITVNEDEIRSNLNHGDALSKLIAVFQTSWFIIQCIARPLEHLALTQIEVITLAFAVLNFITYYLWWNKPLRVRYPVRIVMAGLQPSNDAPPRKHFLKVLFKVICSGLRSLRPARWYTLPLVPIHLLVLFFYKVLDIVVGTDSDDSAKLFSSRLRKDPPQLYIAVYLIAFVFGAIHCIPWFFTFPTPVEQTLWRISALLVTFLPIATAFFHSINDRDFQFSYHPQYAVRHPFLGKVIDVVNRAVQWSLQTILHITLVVLISSFVVLHTAYIVARVIMLVSALMEFRRLTPSAYRTVQWATFIPHIGN</sequence>